<dbReference type="AlphaFoldDB" id="A0A2I2FD53"/>
<evidence type="ECO:0000313" key="2">
    <source>
        <dbReference type="EMBL" id="PLB38571.1"/>
    </source>
</evidence>
<gene>
    <name evidence="2" type="ORF">BDW47DRAFT_24124</name>
</gene>
<sequence>MVEFSFHLFLQTRLHPSPPDWFLPNPPVGPLTLISLFFSFFFLVFQQGCGASSTPRLYSI</sequence>
<accession>A0A2I2FD53</accession>
<evidence type="ECO:0000256" key="1">
    <source>
        <dbReference type="SAM" id="Phobius"/>
    </source>
</evidence>
<dbReference type="EMBL" id="KZ559135">
    <property type="protein sequence ID" value="PLB38571.1"/>
    <property type="molecule type" value="Genomic_DNA"/>
</dbReference>
<evidence type="ECO:0000313" key="3">
    <source>
        <dbReference type="Proteomes" id="UP000234585"/>
    </source>
</evidence>
<keyword evidence="3" id="KW-1185">Reference proteome</keyword>
<proteinExistence type="predicted"/>
<feature type="transmembrane region" description="Helical" evidence="1">
    <location>
        <begin position="28"/>
        <end position="45"/>
    </location>
</feature>
<keyword evidence="1" id="KW-1133">Transmembrane helix</keyword>
<dbReference type="Proteomes" id="UP000234585">
    <property type="component" value="Unassembled WGS sequence"/>
</dbReference>
<organism evidence="2 3">
    <name type="scientific">Aspergillus candidus</name>
    <dbReference type="NCBI Taxonomy" id="41067"/>
    <lineage>
        <taxon>Eukaryota</taxon>
        <taxon>Fungi</taxon>
        <taxon>Dikarya</taxon>
        <taxon>Ascomycota</taxon>
        <taxon>Pezizomycotina</taxon>
        <taxon>Eurotiomycetes</taxon>
        <taxon>Eurotiomycetidae</taxon>
        <taxon>Eurotiales</taxon>
        <taxon>Aspergillaceae</taxon>
        <taxon>Aspergillus</taxon>
        <taxon>Aspergillus subgen. Circumdati</taxon>
    </lineage>
</organism>
<keyword evidence="1" id="KW-0812">Transmembrane</keyword>
<reference evidence="2 3" key="1">
    <citation type="submission" date="2017-12" db="EMBL/GenBank/DDBJ databases">
        <authorList>
            <consortium name="DOE Joint Genome Institute"/>
            <person name="Haridas S."/>
            <person name="Kjaerbolling I."/>
            <person name="Vesth T.C."/>
            <person name="Frisvad J.C."/>
            <person name="Nybo J.L."/>
            <person name="Theobald S."/>
            <person name="Kuo A."/>
            <person name="Bowyer P."/>
            <person name="Matsuda Y."/>
            <person name="Mondo S."/>
            <person name="Lyhne E.K."/>
            <person name="Kogle M.E."/>
            <person name="Clum A."/>
            <person name="Lipzen A."/>
            <person name="Salamov A."/>
            <person name="Ngan C.Y."/>
            <person name="Daum C."/>
            <person name="Chiniquy J."/>
            <person name="Barry K."/>
            <person name="LaButti K."/>
            <person name="Simmons B.A."/>
            <person name="Magnuson J.K."/>
            <person name="Mortensen U.H."/>
            <person name="Larsen T.O."/>
            <person name="Grigoriev I.V."/>
            <person name="Baker S.E."/>
            <person name="Andersen M.R."/>
            <person name="Nordberg H.P."/>
            <person name="Cantor M.N."/>
            <person name="Hua S.X."/>
        </authorList>
    </citation>
    <scope>NUCLEOTIDE SEQUENCE [LARGE SCALE GENOMIC DNA]</scope>
    <source>
        <strain evidence="2 3">CBS 102.13</strain>
    </source>
</reference>
<name>A0A2I2FD53_ASPCN</name>
<dbReference type="GeneID" id="36525709"/>
<keyword evidence="1" id="KW-0472">Membrane</keyword>
<dbReference type="RefSeq" id="XP_024672583.1">
    <property type="nucleotide sequence ID" value="XM_024818549.1"/>
</dbReference>
<protein>
    <submittedName>
        <fullName evidence="2">Uncharacterized protein</fullName>
    </submittedName>
</protein>